<reference evidence="6" key="1">
    <citation type="submission" date="2025-08" db="UniProtKB">
        <authorList>
            <consortium name="RefSeq"/>
        </authorList>
    </citation>
    <scope>IDENTIFICATION</scope>
</reference>
<dbReference type="InterPro" id="IPR036179">
    <property type="entry name" value="Ig-like_dom_sf"/>
</dbReference>
<dbReference type="Proteomes" id="UP001652582">
    <property type="component" value="Chromosome 18"/>
</dbReference>
<protein>
    <submittedName>
        <fullName evidence="6">Lachesin</fullName>
    </submittedName>
</protein>
<dbReference type="SUPFAM" id="SSF48726">
    <property type="entry name" value="Immunoglobulin"/>
    <property type="match status" value="3"/>
</dbReference>
<keyword evidence="5" id="KW-1185">Reference proteome</keyword>
<keyword evidence="3" id="KW-0732">Signal</keyword>
<dbReference type="SMART" id="SM00406">
    <property type="entry name" value="IGv"/>
    <property type="match status" value="1"/>
</dbReference>
<name>A0ABM3LV19_BICAN</name>
<organism evidence="5 6">
    <name type="scientific">Bicyclus anynana</name>
    <name type="common">Squinting bush brown butterfly</name>
    <dbReference type="NCBI Taxonomy" id="110368"/>
    <lineage>
        <taxon>Eukaryota</taxon>
        <taxon>Metazoa</taxon>
        <taxon>Ecdysozoa</taxon>
        <taxon>Arthropoda</taxon>
        <taxon>Hexapoda</taxon>
        <taxon>Insecta</taxon>
        <taxon>Pterygota</taxon>
        <taxon>Neoptera</taxon>
        <taxon>Endopterygota</taxon>
        <taxon>Lepidoptera</taxon>
        <taxon>Glossata</taxon>
        <taxon>Ditrysia</taxon>
        <taxon>Papilionoidea</taxon>
        <taxon>Nymphalidae</taxon>
        <taxon>Satyrinae</taxon>
        <taxon>Satyrini</taxon>
        <taxon>Mycalesina</taxon>
        <taxon>Bicyclus</taxon>
    </lineage>
</organism>
<feature type="domain" description="Ig-like" evidence="4">
    <location>
        <begin position="68"/>
        <end position="164"/>
    </location>
</feature>
<dbReference type="InterPro" id="IPR013098">
    <property type="entry name" value="Ig_I-set"/>
</dbReference>
<feature type="signal peptide" evidence="3">
    <location>
        <begin position="1"/>
        <end position="24"/>
    </location>
</feature>
<dbReference type="Pfam" id="PF07686">
    <property type="entry name" value="V-set"/>
    <property type="match status" value="1"/>
</dbReference>
<feature type="domain" description="Ig-like" evidence="4">
    <location>
        <begin position="267"/>
        <end position="356"/>
    </location>
</feature>
<dbReference type="Pfam" id="PF07679">
    <property type="entry name" value="I-set"/>
    <property type="match status" value="1"/>
</dbReference>
<dbReference type="Gene3D" id="2.60.40.10">
    <property type="entry name" value="Immunoglobulins"/>
    <property type="match status" value="3"/>
</dbReference>
<dbReference type="CDD" id="cd00096">
    <property type="entry name" value="Ig"/>
    <property type="match status" value="3"/>
</dbReference>
<dbReference type="PANTHER" id="PTHR45080:SF33">
    <property type="entry name" value="IG-LIKE DOMAIN-CONTAINING PROTEIN"/>
    <property type="match status" value="1"/>
</dbReference>
<dbReference type="PANTHER" id="PTHR45080">
    <property type="entry name" value="CONTACTIN 5"/>
    <property type="match status" value="1"/>
</dbReference>
<dbReference type="PROSITE" id="PS50835">
    <property type="entry name" value="IG_LIKE"/>
    <property type="match status" value="3"/>
</dbReference>
<gene>
    <name evidence="6" type="primary">LOC112056080</name>
</gene>
<evidence type="ECO:0000256" key="2">
    <source>
        <dbReference type="SAM" id="MobiDB-lite"/>
    </source>
</evidence>
<proteinExistence type="predicted"/>
<feature type="domain" description="Ig-like" evidence="4">
    <location>
        <begin position="173"/>
        <end position="260"/>
    </location>
</feature>
<evidence type="ECO:0000259" key="4">
    <source>
        <dbReference type="PROSITE" id="PS50835"/>
    </source>
</evidence>
<evidence type="ECO:0000313" key="6">
    <source>
        <dbReference type="RefSeq" id="XP_052742891.1"/>
    </source>
</evidence>
<dbReference type="InterPro" id="IPR007110">
    <property type="entry name" value="Ig-like_dom"/>
</dbReference>
<dbReference type="InterPro" id="IPR013783">
    <property type="entry name" value="Ig-like_fold"/>
</dbReference>
<dbReference type="InterPro" id="IPR013106">
    <property type="entry name" value="Ig_V-set"/>
</dbReference>
<dbReference type="SMART" id="SM00408">
    <property type="entry name" value="IGc2"/>
    <property type="match status" value="3"/>
</dbReference>
<feature type="chain" id="PRO_5045117550" evidence="3">
    <location>
        <begin position="25"/>
        <end position="490"/>
    </location>
</feature>
<dbReference type="RefSeq" id="XP_052742891.1">
    <property type="nucleotide sequence ID" value="XM_052886931.1"/>
</dbReference>
<feature type="region of interest" description="Disordered" evidence="2">
    <location>
        <begin position="38"/>
        <end position="62"/>
    </location>
</feature>
<dbReference type="SMART" id="SM00409">
    <property type="entry name" value="IG"/>
    <property type="match status" value="3"/>
</dbReference>
<dbReference type="GeneID" id="112056080"/>
<evidence type="ECO:0000313" key="5">
    <source>
        <dbReference type="Proteomes" id="UP001652582"/>
    </source>
</evidence>
<sequence length="490" mass="54774">MELKRLSICLAFFVLAYISHCSEARHSLVRRDANDDIFDEPLQNDEGIDDEAQNDGEGNEEEEDAVVAKIVTQPASYNVTIGRTVRLECKVSPADDVVVQWRRNDTNYFIGTRKPSDQDLSTYGVGDRYSIAANSTDLLIRDLRPSDSGVYTCEVLQMDPVKIQHTLAILESPRIVKFTATDNGQLLEGSDLLLTCDVTGSPPPQIVWSRDEDNINKRLQEEDATFVGNTVSIKNVRRSHSGRYYCYVFNGVGTNQAEVNVVVRGKPRVHISRTVVNSAVGVEAILECAVHDDAASHIRWYKDGQRIEDSSRAYTISTSGQRSNLTVLPLRDEDFGTFTCEAENEQGSHNRSIDLVQSPVLDNLQVDGPKISLTIHSHQPLETIELQLKELDGNAEWKTLNVPVPQSSNPHEYQVDYSLENDLGNGGKYEVTVKVKNEKSWSAHTNPAIVEYEARPQPIQHASVYRGSAHTHTPAQYFLATALMYLLVRM</sequence>
<evidence type="ECO:0000256" key="3">
    <source>
        <dbReference type="SAM" id="SignalP"/>
    </source>
</evidence>
<evidence type="ECO:0000256" key="1">
    <source>
        <dbReference type="ARBA" id="ARBA00023319"/>
    </source>
</evidence>
<dbReference type="Pfam" id="PF13927">
    <property type="entry name" value="Ig_3"/>
    <property type="match status" value="1"/>
</dbReference>
<accession>A0ABM3LV19</accession>
<dbReference type="InterPro" id="IPR003599">
    <property type="entry name" value="Ig_sub"/>
</dbReference>
<keyword evidence="1" id="KW-0393">Immunoglobulin domain</keyword>
<dbReference type="InterPro" id="IPR050958">
    <property type="entry name" value="Cell_Adh-Cytoskel_Orgn"/>
</dbReference>
<dbReference type="InterPro" id="IPR003598">
    <property type="entry name" value="Ig_sub2"/>
</dbReference>